<keyword evidence="7" id="KW-0406">Ion transport</keyword>
<dbReference type="NCBIfam" id="TIGR00797">
    <property type="entry name" value="matE"/>
    <property type="match status" value="1"/>
</dbReference>
<keyword evidence="8 10" id="KW-0472">Membrane</keyword>
<dbReference type="EMBL" id="JAERRB010000014">
    <property type="protein sequence ID" value="MBL0745049.1"/>
    <property type="molecule type" value="Genomic_DNA"/>
</dbReference>
<evidence type="ECO:0000256" key="7">
    <source>
        <dbReference type="ARBA" id="ARBA00023065"/>
    </source>
</evidence>
<evidence type="ECO:0000256" key="6">
    <source>
        <dbReference type="ARBA" id="ARBA00022989"/>
    </source>
</evidence>
<name>A0ABS1L019_9BACT</name>
<comment type="subcellular location">
    <subcellularLocation>
        <location evidence="1">Cell membrane</location>
        <topology evidence="1">Multi-pass membrane protein</topology>
    </subcellularLocation>
</comment>
<dbReference type="InterPro" id="IPR048279">
    <property type="entry name" value="MdtK-like"/>
</dbReference>
<dbReference type="PANTHER" id="PTHR43298:SF2">
    <property type="entry name" value="FMN_FAD EXPORTER YEEO-RELATED"/>
    <property type="match status" value="1"/>
</dbReference>
<evidence type="ECO:0000256" key="5">
    <source>
        <dbReference type="ARBA" id="ARBA00022692"/>
    </source>
</evidence>
<evidence type="ECO:0000256" key="3">
    <source>
        <dbReference type="ARBA" id="ARBA00022449"/>
    </source>
</evidence>
<dbReference type="InterPro" id="IPR002528">
    <property type="entry name" value="MATE_fam"/>
</dbReference>
<feature type="transmembrane region" description="Helical" evidence="10">
    <location>
        <begin position="348"/>
        <end position="365"/>
    </location>
</feature>
<dbReference type="Proteomes" id="UP000613030">
    <property type="component" value="Unassembled WGS sequence"/>
</dbReference>
<dbReference type="RefSeq" id="WP_202015230.1">
    <property type="nucleotide sequence ID" value="NZ_JAERRB010000014.1"/>
</dbReference>
<feature type="transmembrane region" description="Helical" evidence="10">
    <location>
        <begin position="157"/>
        <end position="176"/>
    </location>
</feature>
<feature type="transmembrane region" description="Helical" evidence="10">
    <location>
        <begin position="237"/>
        <end position="263"/>
    </location>
</feature>
<dbReference type="InterPro" id="IPR050222">
    <property type="entry name" value="MATE_MdtK"/>
</dbReference>
<evidence type="ECO:0000256" key="1">
    <source>
        <dbReference type="ARBA" id="ARBA00004651"/>
    </source>
</evidence>
<feature type="transmembrane region" description="Helical" evidence="10">
    <location>
        <begin position="275"/>
        <end position="299"/>
    </location>
</feature>
<keyword evidence="2" id="KW-0813">Transport</keyword>
<keyword evidence="6 10" id="KW-1133">Transmembrane helix</keyword>
<keyword evidence="12" id="KW-1185">Reference proteome</keyword>
<evidence type="ECO:0000313" key="11">
    <source>
        <dbReference type="EMBL" id="MBL0745049.1"/>
    </source>
</evidence>
<evidence type="ECO:0000256" key="10">
    <source>
        <dbReference type="SAM" id="Phobius"/>
    </source>
</evidence>
<reference evidence="11 12" key="1">
    <citation type="submission" date="2021-01" db="EMBL/GenBank/DDBJ databases">
        <title>Chryseolinea sp. Jin1 Genome sequencing and assembly.</title>
        <authorList>
            <person name="Kim I."/>
        </authorList>
    </citation>
    <scope>NUCLEOTIDE SEQUENCE [LARGE SCALE GENOMIC DNA]</scope>
    <source>
        <strain evidence="11 12">Jin1</strain>
    </source>
</reference>
<organism evidence="11 12">
    <name type="scientific">Chryseolinea lacunae</name>
    <dbReference type="NCBI Taxonomy" id="2801331"/>
    <lineage>
        <taxon>Bacteria</taxon>
        <taxon>Pseudomonadati</taxon>
        <taxon>Bacteroidota</taxon>
        <taxon>Cytophagia</taxon>
        <taxon>Cytophagales</taxon>
        <taxon>Fulvivirgaceae</taxon>
        <taxon>Chryseolinea</taxon>
    </lineage>
</organism>
<evidence type="ECO:0000256" key="2">
    <source>
        <dbReference type="ARBA" id="ARBA00022448"/>
    </source>
</evidence>
<feature type="transmembrane region" description="Helical" evidence="10">
    <location>
        <begin position="386"/>
        <end position="407"/>
    </location>
</feature>
<evidence type="ECO:0000256" key="4">
    <source>
        <dbReference type="ARBA" id="ARBA00022475"/>
    </source>
</evidence>
<gene>
    <name evidence="11" type="ORF">JI741_27720</name>
</gene>
<feature type="transmembrane region" description="Helical" evidence="10">
    <location>
        <begin position="196"/>
        <end position="216"/>
    </location>
</feature>
<evidence type="ECO:0000256" key="8">
    <source>
        <dbReference type="ARBA" id="ARBA00023136"/>
    </source>
</evidence>
<comment type="caution">
    <text evidence="11">The sequence shown here is derived from an EMBL/GenBank/DDBJ whole genome shotgun (WGS) entry which is preliminary data.</text>
</comment>
<feature type="transmembrane region" description="Helical" evidence="10">
    <location>
        <begin position="311"/>
        <end position="333"/>
    </location>
</feature>
<evidence type="ECO:0000256" key="9">
    <source>
        <dbReference type="ARBA" id="ARBA00031636"/>
    </source>
</evidence>
<keyword evidence="4" id="KW-1003">Cell membrane</keyword>
<dbReference type="PIRSF" id="PIRSF006603">
    <property type="entry name" value="DinF"/>
    <property type="match status" value="1"/>
</dbReference>
<proteinExistence type="predicted"/>
<feature type="transmembrane region" description="Helical" evidence="10">
    <location>
        <begin position="91"/>
        <end position="109"/>
    </location>
</feature>
<dbReference type="CDD" id="cd13131">
    <property type="entry name" value="MATE_NorM_like"/>
    <property type="match status" value="1"/>
</dbReference>
<evidence type="ECO:0000313" key="12">
    <source>
        <dbReference type="Proteomes" id="UP000613030"/>
    </source>
</evidence>
<feature type="transmembrane region" description="Helical" evidence="10">
    <location>
        <begin position="121"/>
        <end position="145"/>
    </location>
</feature>
<keyword evidence="3" id="KW-0050">Antiport</keyword>
<dbReference type="PANTHER" id="PTHR43298">
    <property type="entry name" value="MULTIDRUG RESISTANCE PROTEIN NORM-RELATED"/>
    <property type="match status" value="1"/>
</dbReference>
<accession>A0ABS1L019</accession>
<feature type="transmembrane region" description="Helical" evidence="10">
    <location>
        <begin position="49"/>
        <end position="71"/>
    </location>
</feature>
<sequence length="454" mass="48572">MTIRAHIKENFHLAYPVMLSNLGHVMMGFTDNIMVGHLGATELAAAGLATVAFNVLLLFGIGVSYAITPLVAEADGQHDDKRIVETLRHGLVINVVNALVLVGAVYIGKEALYHIGQPEDVIALSIPFLKIIAFSLIPVLIFQSFKQFAEGLSNTRVAMVIMIASNVVNIALNYALVYGHGGFPAMGLMGSGWATFLSRVFMALAIVGYVYAAPAFRKFRASFSLGNYSRALFAKMLNIGVPSGAQFIFEVAAFDFSLVMMGWLGTKSQAAHQVVINLATISYMTTAGLAAAATIRVGYFLGQRDVKNLKLACYTLLGMALVLMLCCAVGFVAGRHALPMLYINDGDVIRIASSLMIIAGLFQLSDGTQVVCASALRGLQDVKIPSVLIFVAYWIIGLPLGYGLAFHAGMGSLGIWLGLSIGLTLTALAMFFRFRMLASRLALSVEASLPAPSK</sequence>
<dbReference type="Pfam" id="PF01554">
    <property type="entry name" value="MatE"/>
    <property type="match status" value="2"/>
</dbReference>
<feature type="transmembrane region" description="Helical" evidence="10">
    <location>
        <begin position="12"/>
        <end position="29"/>
    </location>
</feature>
<feature type="transmembrane region" description="Helical" evidence="10">
    <location>
        <begin position="413"/>
        <end position="432"/>
    </location>
</feature>
<protein>
    <recommendedName>
        <fullName evidence="9">Multidrug-efflux transporter</fullName>
    </recommendedName>
</protein>
<keyword evidence="5 10" id="KW-0812">Transmembrane</keyword>